<reference evidence="1" key="1">
    <citation type="journal article" date="2013" name="Genetics">
        <title>The draft genome and transcriptome of Panagrellus redivivus are shaped by the harsh demands of a free-living lifestyle.</title>
        <authorList>
            <person name="Srinivasan J."/>
            <person name="Dillman A.R."/>
            <person name="Macchietto M.G."/>
            <person name="Heikkinen L."/>
            <person name="Lakso M."/>
            <person name="Fracchia K.M."/>
            <person name="Antoshechkin I."/>
            <person name="Mortazavi A."/>
            <person name="Wong G."/>
            <person name="Sternberg P.W."/>
        </authorList>
    </citation>
    <scope>NUCLEOTIDE SEQUENCE [LARGE SCALE GENOMIC DNA]</scope>
    <source>
        <strain evidence="1">MT8872</strain>
    </source>
</reference>
<dbReference type="AlphaFoldDB" id="A0A7E4ZU41"/>
<organism evidence="1 2">
    <name type="scientific">Panagrellus redivivus</name>
    <name type="common">Microworm</name>
    <dbReference type="NCBI Taxonomy" id="6233"/>
    <lineage>
        <taxon>Eukaryota</taxon>
        <taxon>Metazoa</taxon>
        <taxon>Ecdysozoa</taxon>
        <taxon>Nematoda</taxon>
        <taxon>Chromadorea</taxon>
        <taxon>Rhabditida</taxon>
        <taxon>Tylenchina</taxon>
        <taxon>Panagrolaimomorpha</taxon>
        <taxon>Panagrolaimoidea</taxon>
        <taxon>Panagrolaimidae</taxon>
        <taxon>Panagrellus</taxon>
    </lineage>
</organism>
<accession>A0A7E4ZU41</accession>
<evidence type="ECO:0000313" key="1">
    <source>
        <dbReference type="Proteomes" id="UP000492821"/>
    </source>
</evidence>
<keyword evidence="1" id="KW-1185">Reference proteome</keyword>
<reference evidence="2" key="2">
    <citation type="submission" date="2020-10" db="UniProtKB">
        <authorList>
            <consortium name="WormBaseParasite"/>
        </authorList>
    </citation>
    <scope>IDENTIFICATION</scope>
</reference>
<sequence>MPYPLANLAYGLQRRLRELATPNERHRLQLAAGLTKMHIHPLQRHYKVNYMGCIQNIGRGLILGARADVNSHVKTSGFNLSTLYSFDRFALDGLEAKHLDDERFGSVYLNSQVLVLVSCAINDLFIKKLLRLYHGKPTMIEFYDCNLTNEDLFRRIVGKKYWKLEKLAFNRCAIPKNWQELMQDVTGLRQFCLYGPSDLIIKCSVDLLIKFIRNQNKQFNFEFCFTESFYASYRIRTQIVGVLYPRLIYHTLFKPCISGQNMTVSRVCPAGHKYEVRFFGVRGVFFNNEER</sequence>
<evidence type="ECO:0000313" key="2">
    <source>
        <dbReference type="WBParaSite" id="Pan_g17409.t1"/>
    </source>
</evidence>
<dbReference type="WBParaSite" id="Pan_g17409.t1">
    <property type="protein sequence ID" value="Pan_g17409.t1"/>
    <property type="gene ID" value="Pan_g17409"/>
</dbReference>
<protein>
    <submittedName>
        <fullName evidence="2">F-box/LRR-repeat protein 7</fullName>
    </submittedName>
</protein>
<name>A0A7E4ZU41_PANRE</name>
<dbReference type="Proteomes" id="UP000492821">
    <property type="component" value="Unassembled WGS sequence"/>
</dbReference>
<proteinExistence type="predicted"/>